<dbReference type="EMBL" id="CP002062">
    <property type="protein sequence ID" value="ADJ13747.1"/>
    <property type="molecule type" value="Genomic_DNA"/>
</dbReference>
<dbReference type="KEGG" id="hje:HacjB3_01770"/>
<evidence type="ECO:0000259" key="3">
    <source>
        <dbReference type="PROSITE" id="PS01031"/>
    </source>
</evidence>
<gene>
    <name evidence="4" type="ordered locus">HacjB3_01770</name>
    <name evidence="5" type="ORF">C497_17547</name>
</gene>
<dbReference type="eggNOG" id="arCOG01832">
    <property type="taxonomic scope" value="Archaea"/>
</dbReference>
<keyword evidence="7" id="KW-1185">Reference proteome</keyword>
<accession>D8J5U1</accession>
<protein>
    <submittedName>
        <fullName evidence="4">Small heat shock protein</fullName>
    </submittedName>
</protein>
<reference evidence="5 7" key="2">
    <citation type="journal article" date="2014" name="PLoS Genet.">
        <title>Phylogenetically driven sequencing of extremely halophilic archaea reveals strategies for static and dynamic osmo-response.</title>
        <authorList>
            <person name="Becker E.A."/>
            <person name="Seitzer P.M."/>
            <person name="Tritt A."/>
            <person name="Larsen D."/>
            <person name="Krusor M."/>
            <person name="Yao A.I."/>
            <person name="Wu D."/>
            <person name="Madern D."/>
            <person name="Eisen J.A."/>
            <person name="Darling A.E."/>
            <person name="Facciotti M.T."/>
        </authorList>
    </citation>
    <scope>NUCLEOTIDE SEQUENCE [LARGE SCALE GENOMIC DNA]</scope>
    <source>
        <strain evidence="5">B3</strain>
        <strain evidence="7">DSM 18796 / CECT 7217 / JCM 14584 / KCTC 4019 / B3</strain>
    </source>
</reference>
<dbReference type="PATRIC" id="fig|795797.18.peg.359"/>
<comment type="similarity">
    <text evidence="1 2">Belongs to the small heat shock protein (HSP20) family.</text>
</comment>
<dbReference type="HOGENOM" id="CLU_046737_8_3_2"/>
<dbReference type="EMBL" id="AOHV01000042">
    <property type="protein sequence ID" value="ELY34207.1"/>
    <property type="molecule type" value="Genomic_DNA"/>
</dbReference>
<sequence>MDRLFEQMGRTMWSGWDDHPTMGGQRDLNLSLDTDEEGYVLLADVPGFEKEEIDLRYDDGVVSIEATHKSASDDGTTAERHTRHVHERLHVGDVIVEEITASYRNGVLEVHLPTHERPADDGSRIDID</sequence>
<evidence type="ECO:0000313" key="5">
    <source>
        <dbReference type="EMBL" id="ELY34207.1"/>
    </source>
</evidence>
<dbReference type="Proteomes" id="UP000011645">
    <property type="component" value="Unassembled WGS sequence"/>
</dbReference>
<organism evidence="4 6">
    <name type="scientific">Halalkalicoccus jeotgali (strain DSM 18796 / CECT 7217 / JCM 14584 / KCTC 4019 / B3)</name>
    <dbReference type="NCBI Taxonomy" id="795797"/>
    <lineage>
        <taxon>Archaea</taxon>
        <taxon>Methanobacteriati</taxon>
        <taxon>Methanobacteriota</taxon>
        <taxon>Stenosarchaea group</taxon>
        <taxon>Halobacteria</taxon>
        <taxon>Halobacteriales</taxon>
        <taxon>Halococcaceae</taxon>
        <taxon>Halalkalicoccus</taxon>
    </lineage>
</organism>
<feature type="domain" description="SHSP" evidence="3">
    <location>
        <begin position="21"/>
        <end position="128"/>
    </location>
</feature>
<dbReference type="Pfam" id="PF00011">
    <property type="entry name" value="HSP20"/>
    <property type="match status" value="1"/>
</dbReference>
<evidence type="ECO:0000313" key="4">
    <source>
        <dbReference type="EMBL" id="ADJ13747.1"/>
    </source>
</evidence>
<evidence type="ECO:0000313" key="6">
    <source>
        <dbReference type="Proteomes" id="UP000000390"/>
    </source>
</evidence>
<dbReference type="PROSITE" id="PS01031">
    <property type="entry name" value="SHSP"/>
    <property type="match status" value="1"/>
</dbReference>
<dbReference type="AlphaFoldDB" id="D8J5U1"/>
<evidence type="ECO:0000256" key="1">
    <source>
        <dbReference type="PROSITE-ProRule" id="PRU00285"/>
    </source>
</evidence>
<dbReference type="STRING" id="795797.HacjB3_01770"/>
<dbReference type="OrthoDB" id="198277at2157"/>
<evidence type="ECO:0000256" key="2">
    <source>
        <dbReference type="RuleBase" id="RU003616"/>
    </source>
</evidence>
<dbReference type="Proteomes" id="UP000000390">
    <property type="component" value="Chromosome"/>
</dbReference>
<name>D8J5U1_HALJB</name>
<dbReference type="Gene3D" id="2.60.40.790">
    <property type="match status" value="1"/>
</dbReference>
<proteinExistence type="inferred from homology"/>
<dbReference type="InterPro" id="IPR002068">
    <property type="entry name" value="A-crystallin/Hsp20_dom"/>
</dbReference>
<evidence type="ECO:0000313" key="7">
    <source>
        <dbReference type="Proteomes" id="UP000011645"/>
    </source>
</evidence>
<dbReference type="SUPFAM" id="SSF49764">
    <property type="entry name" value="HSP20-like chaperones"/>
    <property type="match status" value="1"/>
</dbReference>
<dbReference type="InterPro" id="IPR008978">
    <property type="entry name" value="HSP20-like_chaperone"/>
</dbReference>
<reference evidence="4 6" key="1">
    <citation type="journal article" date="2010" name="J. Bacteriol.">
        <title>Complete genome sequence of Halalkalicoccus jeotgali B3(T), an extremely halophilic archaeon.</title>
        <authorList>
            <person name="Roh S.W."/>
            <person name="Nam Y.D."/>
            <person name="Nam S.H."/>
            <person name="Choi S.H."/>
            <person name="Park H.S."/>
            <person name="Bae J.W."/>
        </authorList>
    </citation>
    <scope>NUCLEOTIDE SEQUENCE [LARGE SCALE GENOMIC DNA]</scope>
    <source>
        <strain evidence="4">B3</strain>
        <strain evidence="6">DSM 18796 / CECT 7217 / JCM 14584 / KCTC 4019 / B3</strain>
    </source>
</reference>
<dbReference type="CDD" id="cd06464">
    <property type="entry name" value="ACD_sHsps-like"/>
    <property type="match status" value="1"/>
</dbReference>
<keyword evidence="4" id="KW-0346">Stress response</keyword>